<dbReference type="RefSeq" id="WP_013028293.1">
    <property type="nucleotide sequence ID" value="NC_013959.1"/>
</dbReference>
<name>D5CU59_SIDLE</name>
<sequence length="182" mass="20196" precursor="true">MNRIFMFVMAAASLFLLSGCQTYYDASYKYSWDEQQNLARPKIMPGQKAYVWAGTNVLHALEETGLFSSVEEAPSRQPVPNGIYISMVTVDNKWESGSFLGALLTLGSLGLIPNYNGGETTQTVEIEVYQNGALLMKTEATILLTTMSGFTAPLIADEDKAYKKESKLLVRKMISELNRTTK</sequence>
<proteinExistence type="predicted"/>
<feature type="chain" id="PRO_5003069766" description="DUF4136 domain-containing protein" evidence="1">
    <location>
        <begin position="26"/>
        <end position="182"/>
    </location>
</feature>
<evidence type="ECO:0000256" key="1">
    <source>
        <dbReference type="SAM" id="SignalP"/>
    </source>
</evidence>
<dbReference type="KEGG" id="slt:Slit_0152"/>
<gene>
    <name evidence="2" type="ordered locus">Slit_0152</name>
</gene>
<protein>
    <recommendedName>
        <fullName evidence="4">DUF4136 domain-containing protein</fullName>
    </recommendedName>
</protein>
<evidence type="ECO:0000313" key="2">
    <source>
        <dbReference type="EMBL" id="ADE10394.1"/>
    </source>
</evidence>
<dbReference type="PROSITE" id="PS51257">
    <property type="entry name" value="PROKAR_LIPOPROTEIN"/>
    <property type="match status" value="1"/>
</dbReference>
<evidence type="ECO:0008006" key="4">
    <source>
        <dbReference type="Google" id="ProtNLM"/>
    </source>
</evidence>
<organism evidence="2 3">
    <name type="scientific">Sideroxydans lithotrophicus (strain ES-1)</name>
    <dbReference type="NCBI Taxonomy" id="580332"/>
    <lineage>
        <taxon>Bacteria</taxon>
        <taxon>Pseudomonadati</taxon>
        <taxon>Pseudomonadota</taxon>
        <taxon>Betaproteobacteria</taxon>
        <taxon>Nitrosomonadales</taxon>
        <taxon>Gallionellaceae</taxon>
        <taxon>Sideroxydans</taxon>
    </lineage>
</organism>
<reference evidence="2 3" key="1">
    <citation type="submission" date="2010-03" db="EMBL/GenBank/DDBJ databases">
        <title>Complete sequence of Sideroxydans lithotrophicus ES-1.</title>
        <authorList>
            <consortium name="US DOE Joint Genome Institute"/>
            <person name="Lucas S."/>
            <person name="Copeland A."/>
            <person name="Lapidus A."/>
            <person name="Cheng J.-F."/>
            <person name="Bruce D."/>
            <person name="Goodwin L."/>
            <person name="Pitluck S."/>
            <person name="Munk A.C."/>
            <person name="Detter J.C."/>
            <person name="Han C."/>
            <person name="Tapia R."/>
            <person name="Larimer F."/>
            <person name="Land M."/>
            <person name="Hauser L."/>
            <person name="Kyrpides N."/>
            <person name="Ivanova N."/>
            <person name="Emerson D."/>
            <person name="Woyke T."/>
        </authorList>
    </citation>
    <scope>NUCLEOTIDE SEQUENCE [LARGE SCALE GENOMIC DNA]</scope>
    <source>
        <strain evidence="2 3">ES-1</strain>
    </source>
</reference>
<dbReference type="EMBL" id="CP001965">
    <property type="protein sequence ID" value="ADE10394.1"/>
    <property type="molecule type" value="Genomic_DNA"/>
</dbReference>
<dbReference type="HOGENOM" id="CLU_1481052_0_0_4"/>
<feature type="signal peptide" evidence="1">
    <location>
        <begin position="1"/>
        <end position="25"/>
    </location>
</feature>
<keyword evidence="3" id="KW-1185">Reference proteome</keyword>
<dbReference type="Proteomes" id="UP000001625">
    <property type="component" value="Chromosome"/>
</dbReference>
<accession>D5CU59</accession>
<dbReference type="AlphaFoldDB" id="D5CU59"/>
<evidence type="ECO:0000313" key="3">
    <source>
        <dbReference type="Proteomes" id="UP000001625"/>
    </source>
</evidence>
<keyword evidence="1" id="KW-0732">Signal</keyword>